<evidence type="ECO:0000313" key="9">
    <source>
        <dbReference type="Proteomes" id="UP000177528"/>
    </source>
</evidence>
<name>A0A1G1X320_9BACT</name>
<dbReference type="CDD" id="cd14869">
    <property type="entry name" value="uS7_Bacteria"/>
    <property type="match status" value="1"/>
</dbReference>
<dbReference type="PIRSF" id="PIRSF002122">
    <property type="entry name" value="RPS7p_RPS7a_RPS5e_RPS7o"/>
    <property type="match status" value="1"/>
</dbReference>
<gene>
    <name evidence="6" type="primary">rpsG</name>
    <name evidence="8" type="ORF">A3D99_02705</name>
</gene>
<evidence type="ECO:0000256" key="6">
    <source>
        <dbReference type="HAMAP-Rule" id="MF_00480"/>
    </source>
</evidence>
<proteinExistence type="inferred from homology"/>
<evidence type="ECO:0000256" key="2">
    <source>
        <dbReference type="ARBA" id="ARBA00022730"/>
    </source>
</evidence>
<evidence type="ECO:0000256" key="1">
    <source>
        <dbReference type="ARBA" id="ARBA00007151"/>
    </source>
</evidence>
<dbReference type="InterPro" id="IPR023798">
    <property type="entry name" value="Ribosomal_uS7_dom"/>
</dbReference>
<sequence length="158" mass="18035">MPRKKRVYKNKKYIKPDPKFGNLALSKFINYLMYDGKKSTAQRVVYDALEKISQETKNDPLMVFDAALKNVAPVLEVKARRVGGANYQIAQEVRPARRDTLSMRWLRDATRARGGKSMAEKLAAELIDASQKTGGAMKKREDMHRMAEANRAFSHFAR</sequence>
<dbReference type="GO" id="GO:0000049">
    <property type="term" value="F:tRNA binding"/>
    <property type="evidence" value="ECO:0007669"/>
    <property type="project" value="UniProtKB-UniRule"/>
</dbReference>
<comment type="caution">
    <text evidence="8">The sequence shown here is derived from an EMBL/GenBank/DDBJ whole genome shotgun (WGS) entry which is preliminary data.</text>
</comment>
<dbReference type="Gene3D" id="1.10.455.10">
    <property type="entry name" value="Ribosomal protein S7 domain"/>
    <property type="match status" value="1"/>
</dbReference>
<organism evidence="8 9">
    <name type="scientific">Candidatus Andersenbacteria bacterium RIFCSPHIGHO2_12_FULL_45_11</name>
    <dbReference type="NCBI Taxonomy" id="1797281"/>
    <lineage>
        <taxon>Bacteria</taxon>
        <taxon>Candidatus Anderseniibacteriota</taxon>
    </lineage>
</organism>
<dbReference type="EMBL" id="MHHR01000014">
    <property type="protein sequence ID" value="OGY34399.1"/>
    <property type="molecule type" value="Genomic_DNA"/>
</dbReference>
<feature type="domain" description="Small ribosomal subunit protein uS7" evidence="7">
    <location>
        <begin position="7"/>
        <end position="151"/>
    </location>
</feature>
<comment type="function">
    <text evidence="6">One of the primary rRNA binding proteins, it binds directly to 16S rRNA where it nucleates assembly of the head domain of the 30S subunit. Is located at the subunit interface close to the decoding center, probably blocks exit of the E-site tRNA.</text>
</comment>
<comment type="subunit">
    <text evidence="6">Part of the 30S ribosomal subunit. Contacts proteins S9 and S11.</text>
</comment>
<keyword evidence="4 6" id="KW-0689">Ribosomal protein</keyword>
<evidence type="ECO:0000256" key="5">
    <source>
        <dbReference type="ARBA" id="ARBA00023274"/>
    </source>
</evidence>
<dbReference type="HAMAP" id="MF_00480_B">
    <property type="entry name" value="Ribosomal_uS7_B"/>
    <property type="match status" value="1"/>
</dbReference>
<protein>
    <recommendedName>
        <fullName evidence="6">Small ribosomal subunit protein uS7</fullName>
    </recommendedName>
</protein>
<dbReference type="SUPFAM" id="SSF47973">
    <property type="entry name" value="Ribosomal protein S7"/>
    <property type="match status" value="1"/>
</dbReference>
<reference evidence="8 9" key="1">
    <citation type="journal article" date="2016" name="Nat. Commun.">
        <title>Thousands of microbial genomes shed light on interconnected biogeochemical processes in an aquifer system.</title>
        <authorList>
            <person name="Anantharaman K."/>
            <person name="Brown C.T."/>
            <person name="Hug L.A."/>
            <person name="Sharon I."/>
            <person name="Castelle C.J."/>
            <person name="Probst A.J."/>
            <person name="Thomas B.C."/>
            <person name="Singh A."/>
            <person name="Wilkins M.J."/>
            <person name="Karaoz U."/>
            <person name="Brodie E.L."/>
            <person name="Williams K.H."/>
            <person name="Hubbard S.S."/>
            <person name="Banfield J.F."/>
        </authorList>
    </citation>
    <scope>NUCLEOTIDE SEQUENCE [LARGE SCALE GENOMIC DNA]</scope>
</reference>
<dbReference type="InterPro" id="IPR000235">
    <property type="entry name" value="Ribosomal_uS7"/>
</dbReference>
<keyword evidence="3 6" id="KW-0694">RNA-binding</keyword>
<evidence type="ECO:0000313" key="8">
    <source>
        <dbReference type="EMBL" id="OGY34399.1"/>
    </source>
</evidence>
<evidence type="ECO:0000256" key="4">
    <source>
        <dbReference type="ARBA" id="ARBA00022980"/>
    </source>
</evidence>
<evidence type="ECO:0000256" key="3">
    <source>
        <dbReference type="ARBA" id="ARBA00022884"/>
    </source>
</evidence>
<accession>A0A1G1X320</accession>
<dbReference type="GO" id="GO:0003735">
    <property type="term" value="F:structural constituent of ribosome"/>
    <property type="evidence" value="ECO:0007669"/>
    <property type="project" value="InterPro"/>
</dbReference>
<evidence type="ECO:0000259" key="7">
    <source>
        <dbReference type="Pfam" id="PF00177"/>
    </source>
</evidence>
<comment type="similarity">
    <text evidence="1 6">Belongs to the universal ribosomal protein uS7 family.</text>
</comment>
<dbReference type="Proteomes" id="UP000177528">
    <property type="component" value="Unassembled WGS sequence"/>
</dbReference>
<dbReference type="Pfam" id="PF00177">
    <property type="entry name" value="Ribosomal_S7"/>
    <property type="match status" value="1"/>
</dbReference>
<dbReference type="InterPro" id="IPR036823">
    <property type="entry name" value="Ribosomal_uS7_dom_sf"/>
</dbReference>
<keyword evidence="5 6" id="KW-0687">Ribonucleoprotein</keyword>
<keyword evidence="2 6" id="KW-0699">rRNA-binding</keyword>
<dbReference type="GO" id="GO:0019843">
    <property type="term" value="F:rRNA binding"/>
    <property type="evidence" value="ECO:0007669"/>
    <property type="project" value="UniProtKB-UniRule"/>
</dbReference>
<dbReference type="PANTHER" id="PTHR11205">
    <property type="entry name" value="RIBOSOMAL PROTEIN S7"/>
    <property type="match status" value="1"/>
</dbReference>
<dbReference type="NCBIfam" id="TIGR01029">
    <property type="entry name" value="rpsG_bact"/>
    <property type="match status" value="1"/>
</dbReference>
<dbReference type="GO" id="GO:0015935">
    <property type="term" value="C:small ribosomal subunit"/>
    <property type="evidence" value="ECO:0007669"/>
    <property type="project" value="InterPro"/>
</dbReference>
<keyword evidence="6" id="KW-0820">tRNA-binding</keyword>
<dbReference type="InterPro" id="IPR005717">
    <property type="entry name" value="Ribosomal_uS7_bac/org-type"/>
</dbReference>
<dbReference type="AlphaFoldDB" id="A0A1G1X320"/>
<dbReference type="FunFam" id="1.10.455.10:FF:000001">
    <property type="entry name" value="30S ribosomal protein S7"/>
    <property type="match status" value="1"/>
</dbReference>
<dbReference type="GO" id="GO:0006412">
    <property type="term" value="P:translation"/>
    <property type="evidence" value="ECO:0007669"/>
    <property type="project" value="UniProtKB-UniRule"/>
</dbReference>